<dbReference type="EMBL" id="WJBE01000021">
    <property type="protein sequence ID" value="MBC3901166.1"/>
    <property type="molecule type" value="Genomic_DNA"/>
</dbReference>
<evidence type="ECO:0000313" key="3">
    <source>
        <dbReference type="EMBL" id="MBC3901166.1"/>
    </source>
</evidence>
<feature type="transmembrane region" description="Helical" evidence="2">
    <location>
        <begin position="399"/>
        <end position="423"/>
    </location>
</feature>
<keyword evidence="2" id="KW-0812">Transmembrane</keyword>
<keyword evidence="2" id="KW-0472">Membrane</keyword>
<protein>
    <submittedName>
        <fullName evidence="3">Uncharacterized protein</fullName>
    </submittedName>
</protein>
<organism evidence="3 4">
    <name type="scientific">Acetobacterium malicum</name>
    <dbReference type="NCBI Taxonomy" id="52692"/>
    <lineage>
        <taxon>Bacteria</taxon>
        <taxon>Bacillati</taxon>
        <taxon>Bacillota</taxon>
        <taxon>Clostridia</taxon>
        <taxon>Eubacteriales</taxon>
        <taxon>Eubacteriaceae</taxon>
        <taxon>Acetobacterium</taxon>
    </lineage>
</organism>
<evidence type="ECO:0000256" key="2">
    <source>
        <dbReference type="SAM" id="Phobius"/>
    </source>
</evidence>
<name>A0ABR6Z0Y1_9FIRM</name>
<evidence type="ECO:0000256" key="1">
    <source>
        <dbReference type="SAM" id="MobiDB-lite"/>
    </source>
</evidence>
<feature type="compositionally biased region" description="Acidic residues" evidence="1">
    <location>
        <begin position="441"/>
        <end position="455"/>
    </location>
</feature>
<evidence type="ECO:0000313" key="4">
    <source>
        <dbReference type="Proteomes" id="UP000622405"/>
    </source>
</evidence>
<feature type="region of interest" description="Disordered" evidence="1">
    <location>
        <begin position="441"/>
        <end position="464"/>
    </location>
</feature>
<dbReference type="RefSeq" id="WP_186895233.1">
    <property type="nucleotide sequence ID" value="NZ_WJBE01000021.1"/>
</dbReference>
<keyword evidence="4" id="KW-1185">Reference proteome</keyword>
<dbReference type="Proteomes" id="UP000622405">
    <property type="component" value="Unassembled WGS sequence"/>
</dbReference>
<comment type="caution">
    <text evidence="3">The sequence shown here is derived from an EMBL/GenBank/DDBJ whole genome shotgun (WGS) entry which is preliminary data.</text>
</comment>
<sequence>MKDRKSDKSLLKIILMMSLTLLMLPGAIWAAVGEKMETSISMASSPPAVIINPSQSAMDQAVFQALSIVVLDGNSNKIDFSQDEINLNYSRQVGTQRVDVTYKGNDQYLSSSASGGITITEVPRTETRVVLSANPPAVTYTGDSAQLDLSVYQSLGVVVVDAGNNPVGFTAADIELSYNRATGKQDVTVKYKGNNQFLPSLGTAFVEIKGNVDPPAPTKENTSVSLAKSPGLVEYQSDPGKLDAAVYAALEIKVVDSKNNPVNFTTTDIELSYNRVAGDQPVTVKYKGNEKFNYSMATQTVTIYEKDDCSLIINDYPGEVEYDDNDGNLDDAIYDDLELDLVDEDNNKIEYDRDDIELEYDREVGEQEVLVKYKGNNTYKSAVATVRVNIVKPPVTNPWVIAGVAAIFGAIIVVSGILGVVIYRKKRREKAALESKVIEELESNDGEELDNEETEEPKNEESGE</sequence>
<accession>A0ABR6Z0Y1</accession>
<gene>
    <name evidence="3" type="ORF">GH811_16255</name>
</gene>
<keyword evidence="2" id="KW-1133">Transmembrane helix</keyword>
<reference evidence="3 4" key="1">
    <citation type="journal article" date="2020" name="mSystems">
        <title>Defining Genomic and Predicted Metabolic Features of the Acetobacterium Genus.</title>
        <authorList>
            <person name="Ross D.E."/>
            <person name="Marshall C.W."/>
            <person name="Gulliver D."/>
            <person name="May H.D."/>
            <person name="Norman R.S."/>
        </authorList>
    </citation>
    <scope>NUCLEOTIDE SEQUENCE [LARGE SCALE GENOMIC DNA]</scope>
    <source>
        <strain evidence="3 4">DSM 4132</strain>
    </source>
</reference>
<proteinExistence type="predicted"/>